<dbReference type="SMART" id="SM01140">
    <property type="entry name" value="Drf_GBD"/>
    <property type="match status" value="1"/>
</dbReference>
<feature type="region of interest" description="Disordered" evidence="3">
    <location>
        <begin position="152"/>
        <end position="220"/>
    </location>
</feature>
<gene>
    <name evidence="5" type="ORF">INT45_004099</name>
</gene>
<reference evidence="5 6" key="1">
    <citation type="submission" date="2020-12" db="EMBL/GenBank/DDBJ databases">
        <title>Metabolic potential, ecology and presence of endohyphal bacteria is reflected in genomic diversity of Mucoromycotina.</title>
        <authorList>
            <person name="Muszewska A."/>
            <person name="Okrasinska A."/>
            <person name="Steczkiewicz K."/>
            <person name="Drgas O."/>
            <person name="Orlowska M."/>
            <person name="Perlinska-Lenart U."/>
            <person name="Aleksandrzak-Piekarczyk T."/>
            <person name="Szatraj K."/>
            <person name="Zielenkiewicz U."/>
            <person name="Pilsyk S."/>
            <person name="Malc E."/>
            <person name="Mieczkowski P."/>
            <person name="Kruszewska J.S."/>
            <person name="Biernat P."/>
            <person name="Pawlowska J."/>
        </authorList>
    </citation>
    <scope>NUCLEOTIDE SEQUENCE [LARGE SCALE GENOMIC DNA]</scope>
    <source>
        <strain evidence="5 6">CBS 142.35</strain>
    </source>
</reference>
<evidence type="ECO:0000313" key="6">
    <source>
        <dbReference type="Proteomes" id="UP000646827"/>
    </source>
</evidence>
<dbReference type="InterPro" id="IPR014768">
    <property type="entry name" value="GBD/FH3_dom"/>
</dbReference>
<evidence type="ECO:0000259" key="4">
    <source>
        <dbReference type="PROSITE" id="PS51232"/>
    </source>
</evidence>
<protein>
    <recommendedName>
        <fullName evidence="4">GBD/FH3 domain-containing protein</fullName>
    </recommendedName>
</protein>
<dbReference type="PANTHER" id="PTHR47102:SF2">
    <property type="entry name" value="PROTEIN BNI1"/>
    <property type="match status" value="1"/>
</dbReference>
<feature type="compositionally biased region" description="Low complexity" evidence="3">
    <location>
        <begin position="20"/>
        <end position="30"/>
    </location>
</feature>
<sequence>SRTTKVTRENRGGGGTIDVSSSWRSINRSSTGTTNRDSGSSTNKNSIPSRSITTIPAEKKLDIMFNQMLDRRGIHDEQTRRTMRAWDVNKKWLMVNQDRQAEMFSATPQVTTSLSSTTIQVAEPTPKLNILTNNNNNNNTARSQDTVQYHNHYQQQKQQYHHHHQQQPFPESSRSAGTLRTSKSSTTSSSGSSNNNHSPRSSNGSTTMTTKLPGLLESVPIGDRNSPEYFIRKFMETNLKAVSPAIAAHLEVSLRTRPIDWVARFIELKGLHVLAQNLAYLNRIPDRKGNALEIEIEIIKAIKALINTRRGGQEIMANPEYIHTVIFSLVSPHWITRKLVCELLVFLCYYHRRKGYHHVLKGFELLQQNRQDPGMFDAWLGDFEKTLEGRGRMGTFVGANEEFKRFGTFNGADSHLMEYSLSNMILANTLTKTPQEVNDRIYLRNQLNTGGFQSRVLPRLENFDYHLLNIQIDAYKIAADNDFDEAFGDEFSLYSDISQPSELFDLIAENLTDSQRASESLLTILRNLLLIKGESNTKAHYYHIVSAFVGQLVLNLRTNASGDDSINSIYGGSVNSLIQKFSNQDKLQELEDEATYNREQVMKLASEKRELELELQDLRNYSQKNAPIKKSMPGNQDESSQIQAIKTENVSLRELLKTSRSTIAMLQERLREMDAITEREEDPNVPGLVLGEEWKMARKKFITINPRQQNQQQEVWSSRSG</sequence>
<evidence type="ECO:0000256" key="2">
    <source>
        <dbReference type="SAM" id="Coils"/>
    </source>
</evidence>
<dbReference type="GO" id="GO:0031267">
    <property type="term" value="F:small GTPase binding"/>
    <property type="evidence" value="ECO:0007669"/>
    <property type="project" value="InterPro"/>
</dbReference>
<dbReference type="InterPro" id="IPR051661">
    <property type="entry name" value="Actin_filament_regulator"/>
</dbReference>
<dbReference type="GO" id="GO:1903475">
    <property type="term" value="P:mitotic actomyosin contractile ring assembly"/>
    <property type="evidence" value="ECO:0007669"/>
    <property type="project" value="TreeGrafter"/>
</dbReference>
<organism evidence="5 6">
    <name type="scientific">Circinella minor</name>
    <dbReference type="NCBI Taxonomy" id="1195481"/>
    <lineage>
        <taxon>Eukaryota</taxon>
        <taxon>Fungi</taxon>
        <taxon>Fungi incertae sedis</taxon>
        <taxon>Mucoromycota</taxon>
        <taxon>Mucoromycotina</taxon>
        <taxon>Mucoromycetes</taxon>
        <taxon>Mucorales</taxon>
        <taxon>Lichtheimiaceae</taxon>
        <taxon>Circinella</taxon>
    </lineage>
</organism>
<name>A0A8H7VGY8_9FUNG</name>
<keyword evidence="6" id="KW-1185">Reference proteome</keyword>
<dbReference type="Gene3D" id="1.10.238.150">
    <property type="entry name" value="Formin, FH3 diaphanous domain"/>
    <property type="match status" value="1"/>
</dbReference>
<dbReference type="Pfam" id="PF06367">
    <property type="entry name" value="Drf_FH3"/>
    <property type="match status" value="1"/>
</dbReference>
<dbReference type="GO" id="GO:0015629">
    <property type="term" value="C:actin cytoskeleton"/>
    <property type="evidence" value="ECO:0007669"/>
    <property type="project" value="UniProtKB-ARBA"/>
</dbReference>
<evidence type="ECO:0000313" key="5">
    <source>
        <dbReference type="EMBL" id="KAG2218497.1"/>
    </source>
</evidence>
<dbReference type="GO" id="GO:0003779">
    <property type="term" value="F:actin binding"/>
    <property type="evidence" value="ECO:0007669"/>
    <property type="project" value="InterPro"/>
</dbReference>
<dbReference type="GO" id="GO:0051016">
    <property type="term" value="P:barbed-end actin filament capping"/>
    <property type="evidence" value="ECO:0007669"/>
    <property type="project" value="TreeGrafter"/>
</dbReference>
<dbReference type="Gene3D" id="1.25.10.10">
    <property type="entry name" value="Leucine-rich Repeat Variant"/>
    <property type="match status" value="1"/>
</dbReference>
<dbReference type="InterPro" id="IPR010473">
    <property type="entry name" value="GTPase-bd"/>
</dbReference>
<dbReference type="AlphaFoldDB" id="A0A8H7VGY8"/>
<dbReference type="OrthoDB" id="1104827at2759"/>
<feature type="compositionally biased region" description="Low complexity" evidence="3">
    <location>
        <begin position="177"/>
        <end position="205"/>
    </location>
</feature>
<feature type="non-terminal residue" evidence="5">
    <location>
        <position position="1"/>
    </location>
</feature>
<feature type="region of interest" description="Disordered" evidence="3">
    <location>
        <begin position="1"/>
        <end position="52"/>
    </location>
</feature>
<comment type="similarity">
    <text evidence="1">Belongs to the formin homology family. BNI1 subfamily.</text>
</comment>
<dbReference type="InterPro" id="IPR010472">
    <property type="entry name" value="FH3_dom"/>
</dbReference>
<evidence type="ECO:0000256" key="3">
    <source>
        <dbReference type="SAM" id="MobiDB-lite"/>
    </source>
</evidence>
<feature type="coiled-coil region" evidence="2">
    <location>
        <begin position="587"/>
        <end position="624"/>
    </location>
</feature>
<dbReference type="GO" id="GO:0043332">
    <property type="term" value="C:mating projection tip"/>
    <property type="evidence" value="ECO:0007669"/>
    <property type="project" value="TreeGrafter"/>
</dbReference>
<proteinExistence type="inferred from homology"/>
<dbReference type="GO" id="GO:0051017">
    <property type="term" value="P:actin filament bundle assembly"/>
    <property type="evidence" value="ECO:0007669"/>
    <property type="project" value="TreeGrafter"/>
</dbReference>
<dbReference type="GO" id="GO:0032153">
    <property type="term" value="C:cell division site"/>
    <property type="evidence" value="ECO:0007669"/>
    <property type="project" value="TreeGrafter"/>
</dbReference>
<dbReference type="PANTHER" id="PTHR47102">
    <property type="entry name" value="PROTEIN BNI1"/>
    <property type="match status" value="1"/>
</dbReference>
<feature type="compositionally biased region" description="Basic and acidic residues" evidence="3">
    <location>
        <begin position="1"/>
        <end position="11"/>
    </location>
</feature>
<dbReference type="Pfam" id="PF06371">
    <property type="entry name" value="Drf_GBD"/>
    <property type="match status" value="1"/>
</dbReference>
<evidence type="ECO:0000256" key="1">
    <source>
        <dbReference type="ARBA" id="ARBA00037935"/>
    </source>
</evidence>
<dbReference type="InterPro" id="IPR016024">
    <property type="entry name" value="ARM-type_fold"/>
</dbReference>
<dbReference type="SMART" id="SM01139">
    <property type="entry name" value="Drf_FH3"/>
    <property type="match status" value="1"/>
</dbReference>
<dbReference type="SUPFAM" id="SSF48371">
    <property type="entry name" value="ARM repeat"/>
    <property type="match status" value="1"/>
</dbReference>
<feature type="domain" description="GBD/FH3" evidence="4">
    <location>
        <begin position="53"/>
        <end position="560"/>
    </location>
</feature>
<dbReference type="EMBL" id="JAEPRB010000226">
    <property type="protein sequence ID" value="KAG2218497.1"/>
    <property type="molecule type" value="Genomic_DNA"/>
</dbReference>
<keyword evidence="2" id="KW-0175">Coiled coil</keyword>
<dbReference type="PROSITE" id="PS51232">
    <property type="entry name" value="GBD_FH3"/>
    <property type="match status" value="1"/>
</dbReference>
<feature type="compositionally biased region" description="Polar residues" evidence="3">
    <location>
        <begin position="31"/>
        <end position="52"/>
    </location>
</feature>
<accession>A0A8H7VGY8</accession>
<comment type="caution">
    <text evidence="5">The sequence shown here is derived from an EMBL/GenBank/DDBJ whole genome shotgun (WGS) entry which is preliminary data.</text>
</comment>
<dbReference type="GO" id="GO:0005938">
    <property type="term" value="C:cell cortex"/>
    <property type="evidence" value="ECO:0007669"/>
    <property type="project" value="UniProtKB-ARBA"/>
</dbReference>
<dbReference type="InterPro" id="IPR011989">
    <property type="entry name" value="ARM-like"/>
</dbReference>
<dbReference type="Proteomes" id="UP000646827">
    <property type="component" value="Unassembled WGS sequence"/>
</dbReference>